<reference evidence="5" key="2">
    <citation type="journal article" date="2023" name="IMA Fungus">
        <title>Comparative genomic study of the Penicillium genus elucidates a diverse pangenome and 15 lateral gene transfer events.</title>
        <authorList>
            <person name="Petersen C."/>
            <person name="Sorensen T."/>
            <person name="Nielsen M.R."/>
            <person name="Sondergaard T.E."/>
            <person name="Sorensen J.L."/>
            <person name="Fitzpatrick D.A."/>
            <person name="Frisvad J.C."/>
            <person name="Nielsen K.L."/>
        </authorList>
    </citation>
    <scope>NUCLEOTIDE SEQUENCE</scope>
    <source>
        <strain evidence="5">IBT 23319</strain>
    </source>
</reference>
<dbReference type="GO" id="GO:0016651">
    <property type="term" value="F:oxidoreductase activity, acting on NAD(P)H"/>
    <property type="evidence" value="ECO:0007669"/>
    <property type="project" value="InterPro"/>
</dbReference>
<evidence type="ECO:0000313" key="6">
    <source>
        <dbReference type="Proteomes" id="UP001147733"/>
    </source>
</evidence>
<gene>
    <name evidence="5" type="ORF">N7469_011249</name>
</gene>
<dbReference type="SUPFAM" id="SSF50129">
    <property type="entry name" value="GroES-like"/>
    <property type="match status" value="1"/>
</dbReference>
<dbReference type="InterPro" id="IPR036291">
    <property type="entry name" value="NAD(P)-bd_dom_sf"/>
</dbReference>
<evidence type="ECO:0000259" key="4">
    <source>
        <dbReference type="Pfam" id="PF08240"/>
    </source>
</evidence>
<keyword evidence="2" id="KW-0560">Oxidoreductase</keyword>
<feature type="compositionally biased region" description="Polar residues" evidence="3">
    <location>
        <begin position="1"/>
        <end position="23"/>
    </location>
</feature>
<reference evidence="5" key="1">
    <citation type="submission" date="2022-11" db="EMBL/GenBank/DDBJ databases">
        <authorList>
            <person name="Petersen C."/>
        </authorList>
    </citation>
    <scope>NUCLEOTIDE SEQUENCE</scope>
    <source>
        <strain evidence="5">IBT 23319</strain>
    </source>
</reference>
<dbReference type="SUPFAM" id="SSF51735">
    <property type="entry name" value="NAD(P)-binding Rossmann-fold domains"/>
    <property type="match status" value="1"/>
</dbReference>
<dbReference type="InterPro" id="IPR013154">
    <property type="entry name" value="ADH-like_N"/>
</dbReference>
<dbReference type="Pfam" id="PF08240">
    <property type="entry name" value="ADH_N"/>
    <property type="match status" value="1"/>
</dbReference>
<keyword evidence="6" id="KW-1185">Reference proteome</keyword>
<sequence>MSTHLAAMSQAQGQPFELQTRTTPKPGPNELLIAIKSIALNPADVIMRNEGLFISTYPTVLGFDMAGLVLETGAKVPKTFQPNITRVAAYASSVWKGCNENYGPFQEKCLVPWQHAAPLPDGDISWNEAATFPVAVQVPLSAWDAMNIPRVGEPLSTLSNSIEKKEALLIWGASSSVGSMGVQTARLLREDPGSAFAAVYATSGAGNMEYISSLGADRAFNYKDLGGY</sequence>
<feature type="region of interest" description="Disordered" evidence="3">
    <location>
        <begin position="1"/>
        <end position="24"/>
    </location>
</feature>
<organism evidence="5 6">
    <name type="scientific">Penicillium citrinum</name>
    <dbReference type="NCBI Taxonomy" id="5077"/>
    <lineage>
        <taxon>Eukaryota</taxon>
        <taxon>Fungi</taxon>
        <taxon>Dikarya</taxon>
        <taxon>Ascomycota</taxon>
        <taxon>Pezizomycotina</taxon>
        <taxon>Eurotiomycetes</taxon>
        <taxon>Eurotiomycetidae</taxon>
        <taxon>Eurotiales</taxon>
        <taxon>Aspergillaceae</taxon>
        <taxon>Penicillium</taxon>
    </lineage>
</organism>
<comment type="similarity">
    <text evidence="1">Belongs to the zinc-containing alcohol dehydrogenase family.</text>
</comment>
<evidence type="ECO:0000256" key="3">
    <source>
        <dbReference type="SAM" id="MobiDB-lite"/>
    </source>
</evidence>
<dbReference type="Proteomes" id="UP001147733">
    <property type="component" value="Unassembled WGS sequence"/>
</dbReference>
<dbReference type="OrthoDB" id="10257049at2759"/>
<feature type="domain" description="Alcohol dehydrogenase-like N-terminal" evidence="4">
    <location>
        <begin position="27"/>
        <end position="121"/>
    </location>
</feature>
<accession>A0A9W9TCQ3</accession>
<evidence type="ECO:0000256" key="1">
    <source>
        <dbReference type="ARBA" id="ARBA00008072"/>
    </source>
</evidence>
<dbReference type="RefSeq" id="XP_056495218.1">
    <property type="nucleotide sequence ID" value="XM_056650154.1"/>
</dbReference>
<dbReference type="GeneID" id="81389321"/>
<dbReference type="PANTHER" id="PTHR45348:SF2">
    <property type="entry name" value="ZINC-TYPE ALCOHOL DEHYDROGENASE-LIKE PROTEIN C2E1P3.01"/>
    <property type="match status" value="1"/>
</dbReference>
<name>A0A9W9TCQ3_PENCI</name>
<dbReference type="EMBL" id="JAPQKT010000010">
    <property type="protein sequence ID" value="KAJ5217624.1"/>
    <property type="molecule type" value="Genomic_DNA"/>
</dbReference>
<dbReference type="AlphaFoldDB" id="A0A9W9TCQ3"/>
<evidence type="ECO:0000256" key="2">
    <source>
        <dbReference type="ARBA" id="ARBA00023002"/>
    </source>
</evidence>
<dbReference type="Gene3D" id="3.90.180.10">
    <property type="entry name" value="Medium-chain alcohol dehydrogenases, catalytic domain"/>
    <property type="match status" value="1"/>
</dbReference>
<dbReference type="Gene3D" id="3.40.50.720">
    <property type="entry name" value="NAD(P)-binding Rossmann-like Domain"/>
    <property type="match status" value="1"/>
</dbReference>
<dbReference type="PANTHER" id="PTHR45348">
    <property type="entry name" value="HYPOTHETICAL OXIDOREDUCTASE (EUROFUNG)"/>
    <property type="match status" value="1"/>
</dbReference>
<evidence type="ECO:0000313" key="5">
    <source>
        <dbReference type="EMBL" id="KAJ5217624.1"/>
    </source>
</evidence>
<proteinExistence type="inferred from homology"/>
<dbReference type="InterPro" id="IPR011032">
    <property type="entry name" value="GroES-like_sf"/>
</dbReference>
<protein>
    <submittedName>
        <fullName evidence="5">GroES-like protein</fullName>
    </submittedName>
</protein>
<comment type="caution">
    <text evidence="5">The sequence shown here is derived from an EMBL/GenBank/DDBJ whole genome shotgun (WGS) entry which is preliminary data.</text>
</comment>
<dbReference type="InterPro" id="IPR047122">
    <property type="entry name" value="Trans-enoyl_RdTase-like"/>
</dbReference>